<organism evidence="3 4">
    <name type="scientific">Mycena indigotica</name>
    <dbReference type="NCBI Taxonomy" id="2126181"/>
    <lineage>
        <taxon>Eukaryota</taxon>
        <taxon>Fungi</taxon>
        <taxon>Dikarya</taxon>
        <taxon>Basidiomycota</taxon>
        <taxon>Agaricomycotina</taxon>
        <taxon>Agaricomycetes</taxon>
        <taxon>Agaricomycetidae</taxon>
        <taxon>Agaricales</taxon>
        <taxon>Marasmiineae</taxon>
        <taxon>Mycenaceae</taxon>
        <taxon>Mycena</taxon>
    </lineage>
</organism>
<dbReference type="CDD" id="cd09917">
    <property type="entry name" value="F-box_SF"/>
    <property type="match status" value="1"/>
</dbReference>
<evidence type="ECO:0000313" key="3">
    <source>
        <dbReference type="EMBL" id="KAF7304041.1"/>
    </source>
</evidence>
<sequence>MPRAELPLELWLEVFLHLSHDSLRHIALVNRRFANFSRPLRFATLLIHPYAIDIAEPVDSPIRLTPNAALMENVIARLDFFTGSDLAPFVRKCVLQAWPVFGVSYSCPWNRTQVQKTSPYVVLDVLLPRLAGGCFPHLRHLQLLDLVLEWRHLTQLPELETFDVRDVVIVDDPETCPAHLIHTFIVRSFSFATWNPMSPPRTNLSTWLQFMKPGTLHSLSATCQIASLDMVYPCVVTLTLKLYSSPTLRQMTDTLNCFPSAQQVLIRWAGPRNDVPSPETHLTLPLLRQLELRYQCRSLLPLFLGNAGASSHLTHLRISQFSLEDFIDATAGRCAMTIKVLELQLSFAIHTLDIPYARLRTVFDAFPALESVDLHIICTIEDMPSPDFNPLAFDFFRDLALSARLPSQLKNLALRWLFSYESEPSDPAAGYEERDSNDSDTGSSNSEESELALTQPHVPHNAGLVDLRRVREKLAERCSVLEDTFIDGQTFTYWWQGGPAREEFIEDPEHDSAFEAAMYELRGRWRAVTMVNAETDQ</sequence>
<dbReference type="RefSeq" id="XP_037221013.1">
    <property type="nucleotide sequence ID" value="XM_037363092.1"/>
</dbReference>
<dbReference type="PROSITE" id="PS50181">
    <property type="entry name" value="FBOX"/>
    <property type="match status" value="1"/>
</dbReference>
<feature type="region of interest" description="Disordered" evidence="1">
    <location>
        <begin position="424"/>
        <end position="455"/>
    </location>
</feature>
<dbReference type="InterPro" id="IPR036047">
    <property type="entry name" value="F-box-like_dom_sf"/>
</dbReference>
<feature type="domain" description="F-box" evidence="2">
    <location>
        <begin position="1"/>
        <end position="45"/>
    </location>
</feature>
<dbReference type="Proteomes" id="UP000636479">
    <property type="component" value="Unassembled WGS sequence"/>
</dbReference>
<dbReference type="OrthoDB" id="2863717at2759"/>
<evidence type="ECO:0000259" key="2">
    <source>
        <dbReference type="PROSITE" id="PS50181"/>
    </source>
</evidence>
<dbReference type="AlphaFoldDB" id="A0A8H6SR98"/>
<dbReference type="Pfam" id="PF00646">
    <property type="entry name" value="F-box"/>
    <property type="match status" value="1"/>
</dbReference>
<evidence type="ECO:0000313" key="4">
    <source>
        <dbReference type="Proteomes" id="UP000636479"/>
    </source>
</evidence>
<comment type="caution">
    <text evidence="3">The sequence shown here is derived from an EMBL/GenBank/DDBJ whole genome shotgun (WGS) entry which is preliminary data.</text>
</comment>
<proteinExistence type="predicted"/>
<keyword evidence="4" id="KW-1185">Reference proteome</keyword>
<dbReference type="EMBL" id="JACAZF010000005">
    <property type="protein sequence ID" value="KAF7304041.1"/>
    <property type="molecule type" value="Genomic_DNA"/>
</dbReference>
<gene>
    <name evidence="3" type="ORF">MIND_00635400</name>
</gene>
<reference evidence="3" key="1">
    <citation type="submission" date="2020-05" db="EMBL/GenBank/DDBJ databases">
        <title>Mycena genomes resolve the evolution of fungal bioluminescence.</title>
        <authorList>
            <person name="Tsai I.J."/>
        </authorList>
    </citation>
    <scope>NUCLEOTIDE SEQUENCE</scope>
    <source>
        <strain evidence="3">171206Taipei</strain>
    </source>
</reference>
<evidence type="ECO:0000256" key="1">
    <source>
        <dbReference type="SAM" id="MobiDB-lite"/>
    </source>
</evidence>
<protein>
    <recommendedName>
        <fullName evidence="2">F-box domain-containing protein</fullName>
    </recommendedName>
</protein>
<dbReference type="InterPro" id="IPR001810">
    <property type="entry name" value="F-box_dom"/>
</dbReference>
<dbReference type="SUPFAM" id="SSF81383">
    <property type="entry name" value="F-box domain"/>
    <property type="match status" value="1"/>
</dbReference>
<accession>A0A8H6SR98</accession>
<name>A0A8H6SR98_9AGAR</name>
<dbReference type="GeneID" id="59345608"/>